<dbReference type="RefSeq" id="WP_088602586.1">
    <property type="nucleotide sequence ID" value="NZ_NJIH01000003.1"/>
</dbReference>
<keyword evidence="5" id="KW-1185">Reference proteome</keyword>
<keyword evidence="1" id="KW-0210">Decarboxylase</keyword>
<dbReference type="AlphaFoldDB" id="A0A225MRV5"/>
<evidence type="ECO:0000256" key="2">
    <source>
        <dbReference type="ARBA" id="ARBA00023239"/>
    </source>
</evidence>
<dbReference type="SUPFAM" id="SSF52518">
    <property type="entry name" value="Thiamin diphosphate-binding fold (THDP-binding)"/>
    <property type="match status" value="1"/>
</dbReference>
<sequence length="179" mass="19250">MASEVSDGTAGNWSQDVYNALKSQGVTVVAFVPDGGMKEIIDLCLADKDMKTIPLTNESEGPTLLAGCWLGGAKGCLIMQSTGVGNIINTASMSEVCQFPLLALVSWRSSWAEGNRWQVPMGQRCQDYFKMAGFHTMRVSDVQDAGPSVAAAAEQAFNTLNGVGVFFSQRVMGVKRFLR</sequence>
<dbReference type="Gene3D" id="3.40.50.970">
    <property type="match status" value="1"/>
</dbReference>
<organism evidence="4 5">
    <name type="scientific">Candidimonas nitroreducens</name>
    <dbReference type="NCBI Taxonomy" id="683354"/>
    <lineage>
        <taxon>Bacteria</taxon>
        <taxon>Pseudomonadati</taxon>
        <taxon>Pseudomonadota</taxon>
        <taxon>Betaproteobacteria</taxon>
        <taxon>Burkholderiales</taxon>
        <taxon>Alcaligenaceae</taxon>
        <taxon>Candidimonas</taxon>
    </lineage>
</organism>
<dbReference type="GO" id="GO:0016831">
    <property type="term" value="F:carboxy-lyase activity"/>
    <property type="evidence" value="ECO:0007669"/>
    <property type="project" value="UniProtKB-KW"/>
</dbReference>
<dbReference type="EMBL" id="NJIH01000003">
    <property type="protein sequence ID" value="OWT64006.1"/>
    <property type="molecule type" value="Genomic_DNA"/>
</dbReference>
<dbReference type="PANTHER" id="PTHR42818">
    <property type="entry name" value="SULFOPYRUVATE DECARBOXYLASE SUBUNIT ALPHA"/>
    <property type="match status" value="1"/>
</dbReference>
<reference evidence="5" key="1">
    <citation type="submission" date="2017-06" db="EMBL/GenBank/DDBJ databases">
        <title>Herbaspirillum phytohormonus sp. nov., isolated from the root nodule of Robinia pseudoacacia in lead-zinc mine.</title>
        <authorList>
            <person name="Fan M."/>
            <person name="Lin Y."/>
        </authorList>
    </citation>
    <scope>NUCLEOTIDE SEQUENCE [LARGE SCALE GENOMIC DNA]</scope>
    <source>
        <strain evidence="5">SC-089</strain>
    </source>
</reference>
<evidence type="ECO:0000313" key="5">
    <source>
        <dbReference type="Proteomes" id="UP000214603"/>
    </source>
</evidence>
<dbReference type="CDD" id="cd07035">
    <property type="entry name" value="TPP_PYR_POX_like"/>
    <property type="match status" value="1"/>
</dbReference>
<dbReference type="PANTHER" id="PTHR42818:SF1">
    <property type="entry name" value="SULFOPYRUVATE DECARBOXYLASE"/>
    <property type="match status" value="1"/>
</dbReference>
<gene>
    <name evidence="4" type="ORF">CEY11_06825</name>
</gene>
<evidence type="ECO:0000313" key="4">
    <source>
        <dbReference type="EMBL" id="OWT64006.1"/>
    </source>
</evidence>
<dbReference type="GO" id="GO:0030976">
    <property type="term" value="F:thiamine pyrophosphate binding"/>
    <property type="evidence" value="ECO:0007669"/>
    <property type="project" value="InterPro"/>
</dbReference>
<dbReference type="OrthoDB" id="3684683at2"/>
<keyword evidence="4" id="KW-0670">Pyruvate</keyword>
<dbReference type="InterPro" id="IPR012001">
    <property type="entry name" value="Thiamin_PyroP_enz_TPP-bd_dom"/>
</dbReference>
<name>A0A225MRV5_9BURK</name>
<proteinExistence type="predicted"/>
<keyword evidence="2" id="KW-0456">Lyase</keyword>
<comment type="caution">
    <text evidence="4">The sequence shown here is derived from an EMBL/GenBank/DDBJ whole genome shotgun (WGS) entry which is preliminary data.</text>
</comment>
<dbReference type="Proteomes" id="UP000214603">
    <property type="component" value="Unassembled WGS sequence"/>
</dbReference>
<dbReference type="InterPro" id="IPR051818">
    <property type="entry name" value="TPP_dependent_decarboxylase"/>
</dbReference>
<dbReference type="Pfam" id="PF02776">
    <property type="entry name" value="TPP_enzyme_N"/>
    <property type="match status" value="1"/>
</dbReference>
<accession>A0A225MRV5</accession>
<protein>
    <submittedName>
        <fullName evidence="4">Phosphonopyruvate decarboxylase</fullName>
    </submittedName>
</protein>
<dbReference type="InterPro" id="IPR029061">
    <property type="entry name" value="THDP-binding"/>
</dbReference>
<evidence type="ECO:0000256" key="1">
    <source>
        <dbReference type="ARBA" id="ARBA00022793"/>
    </source>
</evidence>
<feature type="domain" description="Thiamine pyrophosphate enzyme N-terminal TPP-binding" evidence="3">
    <location>
        <begin position="14"/>
        <end position="115"/>
    </location>
</feature>
<evidence type="ECO:0000259" key="3">
    <source>
        <dbReference type="Pfam" id="PF02776"/>
    </source>
</evidence>